<evidence type="ECO:0000313" key="3">
    <source>
        <dbReference type="Proteomes" id="UP000320184"/>
    </source>
</evidence>
<evidence type="ECO:0008006" key="4">
    <source>
        <dbReference type="Google" id="ProtNLM"/>
    </source>
</evidence>
<name>A0A538SPM2_UNCEI</name>
<sequence>MRRCQASRTAAALLVAAATLTAAGQAIAEPKSRSVSYYYDGVYQTARPVARSLDPALLVRKISGKRREAANVDENDQVRLPSTWWQPRLGFRPVTVEQMLKGPGGHGGPAPGRWKVVKAKTQGVSPGFQIKDSEGTRFAIKFDPPGFPEMATGADVVTSYLYWAAGYNVPENVIVSFRRDDLEIGPGATYEDPVHGKQPITPEFLDRLLARVSRRPDSSFRAVASRFLPGKPLGEWKYSGRRRDDPEDLIPHELRRELRGLWTINSWVHHDDCSARNTLDMWVTEGGRSFVRHHLIDFSGCLGAASIDKHSYRSGTETLLDYGVAARSLVTLGLRPSRWESVVDPDLPSVGFIESKAFDPVGWRPFLPNPAFDERTRGDIRWGARIVAAFTDEHIRAAVMQGRYSDPRAVDYLVKTLVERRDKIAGRWLSAPGPSAKAIR</sequence>
<comment type="caution">
    <text evidence="2">The sequence shown here is derived from an EMBL/GenBank/DDBJ whole genome shotgun (WGS) entry which is preliminary data.</text>
</comment>
<keyword evidence="1" id="KW-0732">Signal</keyword>
<evidence type="ECO:0000256" key="1">
    <source>
        <dbReference type="SAM" id="SignalP"/>
    </source>
</evidence>
<protein>
    <recommendedName>
        <fullName evidence="4">Secreted protein</fullName>
    </recommendedName>
</protein>
<dbReference type="AlphaFoldDB" id="A0A538SPM2"/>
<organism evidence="2 3">
    <name type="scientific">Eiseniibacteriota bacterium</name>
    <dbReference type="NCBI Taxonomy" id="2212470"/>
    <lineage>
        <taxon>Bacteria</taxon>
        <taxon>Candidatus Eiseniibacteriota</taxon>
    </lineage>
</organism>
<reference evidence="2 3" key="1">
    <citation type="journal article" date="2019" name="Nat. Microbiol.">
        <title>Mediterranean grassland soil C-N compound turnover is dependent on rainfall and depth, and is mediated by genomically divergent microorganisms.</title>
        <authorList>
            <person name="Diamond S."/>
            <person name="Andeer P.F."/>
            <person name="Li Z."/>
            <person name="Crits-Christoph A."/>
            <person name="Burstein D."/>
            <person name="Anantharaman K."/>
            <person name="Lane K.R."/>
            <person name="Thomas B.C."/>
            <person name="Pan C."/>
            <person name="Northen T.R."/>
            <person name="Banfield J.F."/>
        </authorList>
    </citation>
    <scope>NUCLEOTIDE SEQUENCE [LARGE SCALE GENOMIC DNA]</scope>
    <source>
        <strain evidence="2">WS_3</strain>
    </source>
</reference>
<accession>A0A538SPM2</accession>
<feature type="signal peptide" evidence="1">
    <location>
        <begin position="1"/>
        <end position="28"/>
    </location>
</feature>
<dbReference type="Proteomes" id="UP000320184">
    <property type="component" value="Unassembled WGS sequence"/>
</dbReference>
<evidence type="ECO:0000313" key="2">
    <source>
        <dbReference type="EMBL" id="TMQ53324.1"/>
    </source>
</evidence>
<gene>
    <name evidence="2" type="ORF">E6K73_01515</name>
</gene>
<proteinExistence type="predicted"/>
<dbReference type="EMBL" id="VBOT01000020">
    <property type="protein sequence ID" value="TMQ53324.1"/>
    <property type="molecule type" value="Genomic_DNA"/>
</dbReference>
<feature type="chain" id="PRO_5022101382" description="Secreted protein" evidence="1">
    <location>
        <begin position="29"/>
        <end position="440"/>
    </location>
</feature>